<protein>
    <submittedName>
        <fullName evidence="2">Uncharacterized protein</fullName>
    </submittedName>
</protein>
<accession>A0A0V1N2D9</accession>
<feature type="transmembrane region" description="Helical" evidence="1">
    <location>
        <begin position="32"/>
        <end position="51"/>
    </location>
</feature>
<dbReference type="AlphaFoldDB" id="A0A0V1N2D9"/>
<proteinExistence type="predicted"/>
<name>A0A0V1N2D9_9BILA</name>
<organism evidence="2 3">
    <name type="scientific">Trichinella papuae</name>
    <dbReference type="NCBI Taxonomy" id="268474"/>
    <lineage>
        <taxon>Eukaryota</taxon>
        <taxon>Metazoa</taxon>
        <taxon>Ecdysozoa</taxon>
        <taxon>Nematoda</taxon>
        <taxon>Enoplea</taxon>
        <taxon>Dorylaimia</taxon>
        <taxon>Trichinellida</taxon>
        <taxon>Trichinellidae</taxon>
        <taxon>Trichinella</taxon>
    </lineage>
</organism>
<keyword evidence="1" id="KW-0812">Transmembrane</keyword>
<gene>
    <name evidence="2" type="ORF">T10_10089</name>
</gene>
<reference evidence="2 3" key="1">
    <citation type="submission" date="2015-01" db="EMBL/GenBank/DDBJ databases">
        <title>Evolution of Trichinella species and genotypes.</title>
        <authorList>
            <person name="Korhonen P.K."/>
            <person name="Edoardo P."/>
            <person name="Giuseppe L.R."/>
            <person name="Gasser R.B."/>
        </authorList>
    </citation>
    <scope>NUCLEOTIDE SEQUENCE [LARGE SCALE GENOMIC DNA]</scope>
    <source>
        <strain evidence="2">ISS1980</strain>
    </source>
</reference>
<evidence type="ECO:0000256" key="1">
    <source>
        <dbReference type="SAM" id="Phobius"/>
    </source>
</evidence>
<keyword evidence="3" id="KW-1185">Reference proteome</keyword>
<dbReference type="Proteomes" id="UP000054843">
    <property type="component" value="Unassembled WGS sequence"/>
</dbReference>
<dbReference type="EMBL" id="JYDO01000015">
    <property type="protein sequence ID" value="KRZ78000.1"/>
    <property type="molecule type" value="Genomic_DNA"/>
</dbReference>
<evidence type="ECO:0000313" key="2">
    <source>
        <dbReference type="EMBL" id="KRZ78000.1"/>
    </source>
</evidence>
<comment type="caution">
    <text evidence="2">The sequence shown here is derived from an EMBL/GenBank/DDBJ whole genome shotgun (WGS) entry which is preliminary data.</text>
</comment>
<keyword evidence="1" id="KW-0472">Membrane</keyword>
<keyword evidence="1" id="KW-1133">Transmembrane helix</keyword>
<sequence>MLNSFVNSTQLSFNLSVAKNAPKLALKNHPSAHLFLTTFSIFTLTYGHSLLAKKFNKIDAVNLLIYVLFGHGRLIIAICTKDVEVIIATWGSTLTATSANFSVFLPAAKGAPFLDFFGIKIQHR</sequence>
<evidence type="ECO:0000313" key="3">
    <source>
        <dbReference type="Proteomes" id="UP000054843"/>
    </source>
</evidence>